<reference evidence="1 2" key="1">
    <citation type="journal article" date="2018" name="Sci. Data">
        <title>The draft genome sequence of cork oak.</title>
        <authorList>
            <person name="Ramos A.M."/>
            <person name="Usie A."/>
            <person name="Barbosa P."/>
            <person name="Barros P.M."/>
            <person name="Capote T."/>
            <person name="Chaves I."/>
            <person name="Simoes F."/>
            <person name="Abreu I."/>
            <person name="Carrasquinho I."/>
            <person name="Faro C."/>
            <person name="Guimaraes J.B."/>
            <person name="Mendonca D."/>
            <person name="Nobrega F."/>
            <person name="Rodrigues L."/>
            <person name="Saibo N.J.M."/>
            <person name="Varela M.C."/>
            <person name="Egas C."/>
            <person name="Matos J."/>
            <person name="Miguel C.M."/>
            <person name="Oliveira M.M."/>
            <person name="Ricardo C.P."/>
            <person name="Goncalves S."/>
        </authorList>
    </citation>
    <scope>NUCLEOTIDE SEQUENCE [LARGE SCALE GENOMIC DNA]</scope>
    <source>
        <strain evidence="2">cv. HL8</strain>
    </source>
</reference>
<dbReference type="Gene3D" id="3.40.50.12670">
    <property type="match status" value="1"/>
</dbReference>
<accession>A0AAW0K2W1</accession>
<keyword evidence="2" id="KW-1185">Reference proteome</keyword>
<name>A0AAW0K2W1_QUESU</name>
<dbReference type="EMBL" id="PKMF04000412">
    <property type="protein sequence ID" value="KAK7833078.1"/>
    <property type="molecule type" value="Genomic_DNA"/>
</dbReference>
<protein>
    <submittedName>
        <fullName evidence="1">Uncharacterized protein</fullName>
    </submittedName>
</protein>
<evidence type="ECO:0000313" key="1">
    <source>
        <dbReference type="EMBL" id="KAK7833078.1"/>
    </source>
</evidence>
<dbReference type="Proteomes" id="UP000237347">
    <property type="component" value="Unassembled WGS sequence"/>
</dbReference>
<organism evidence="1 2">
    <name type="scientific">Quercus suber</name>
    <name type="common">Cork oak</name>
    <dbReference type="NCBI Taxonomy" id="58331"/>
    <lineage>
        <taxon>Eukaryota</taxon>
        <taxon>Viridiplantae</taxon>
        <taxon>Streptophyta</taxon>
        <taxon>Embryophyta</taxon>
        <taxon>Tracheophyta</taxon>
        <taxon>Spermatophyta</taxon>
        <taxon>Magnoliopsida</taxon>
        <taxon>eudicotyledons</taxon>
        <taxon>Gunneridae</taxon>
        <taxon>Pentapetalae</taxon>
        <taxon>rosids</taxon>
        <taxon>fabids</taxon>
        <taxon>Fagales</taxon>
        <taxon>Fagaceae</taxon>
        <taxon>Quercus</taxon>
    </lineage>
</organism>
<evidence type="ECO:0000313" key="2">
    <source>
        <dbReference type="Proteomes" id="UP000237347"/>
    </source>
</evidence>
<gene>
    <name evidence="1" type="ORF">CFP56_025852</name>
</gene>
<dbReference type="AlphaFoldDB" id="A0AAW0K2W1"/>
<sequence length="72" mass="8388">MTGDHGTCRPSCRIHKDLFKQDDICYREGKKNSIISIAIRLSWYLGGGHTAPEYKPKECFTMFKRWTSHEPL</sequence>
<comment type="caution">
    <text evidence="1">The sequence shown here is derived from an EMBL/GenBank/DDBJ whole genome shotgun (WGS) entry which is preliminary data.</text>
</comment>
<proteinExistence type="predicted"/>